<evidence type="ECO:0000313" key="1">
    <source>
        <dbReference type="EMBL" id="ERH70108.1"/>
    </source>
</evidence>
<dbReference type="EMBL" id="AVST01000056">
    <property type="protein sequence ID" value="ERH70108.1"/>
    <property type="molecule type" value="Genomic_DNA"/>
</dbReference>
<organism evidence="1 2">
    <name type="scientific">Acinetobacter baumannii EGD-HP18</name>
    <dbReference type="NCBI Taxonomy" id="1358412"/>
    <lineage>
        <taxon>Bacteria</taxon>
        <taxon>Pseudomonadati</taxon>
        <taxon>Pseudomonadota</taxon>
        <taxon>Gammaproteobacteria</taxon>
        <taxon>Moraxellales</taxon>
        <taxon>Moraxellaceae</taxon>
        <taxon>Acinetobacter</taxon>
        <taxon>Acinetobacter calcoaceticus/baumannii complex</taxon>
    </lineage>
</organism>
<gene>
    <name evidence="1" type="ORF">N173_15100</name>
</gene>
<comment type="caution">
    <text evidence="1">The sequence shown here is derived from an EMBL/GenBank/DDBJ whole genome shotgun (WGS) entry which is preliminary data.</text>
</comment>
<dbReference type="AlphaFoldDB" id="A0AAV3K2S7"/>
<evidence type="ECO:0000313" key="2">
    <source>
        <dbReference type="Proteomes" id="UP000016517"/>
    </source>
</evidence>
<proteinExistence type="predicted"/>
<reference evidence="1 2" key="1">
    <citation type="submission" date="2013-08" db="EMBL/GenBank/DDBJ databases">
        <title>Study of Ammonical-Nitrogen removal by Nitrification Denitrification process using lab isolates.</title>
        <authorList>
            <person name="Khardenavis A.A."/>
            <person name="Pal R.R."/>
            <person name="Kapley A."/>
            <person name="Qureshi A."/>
            <person name="Purohit H.J."/>
        </authorList>
    </citation>
    <scope>NUCLEOTIDE SEQUENCE [LARGE SCALE GENOMIC DNA]</scope>
    <source>
        <strain evidence="1 2">EGD-HP18</strain>
    </source>
</reference>
<sequence length="31" mass="3464">MSAEGMLWMNGKSHLAESIAVKKAKTTNQDW</sequence>
<protein>
    <submittedName>
        <fullName evidence="1">Uncharacterized protein</fullName>
    </submittedName>
</protein>
<dbReference type="Proteomes" id="UP000016517">
    <property type="component" value="Unassembled WGS sequence"/>
</dbReference>
<accession>A0AAV3K2S7</accession>
<name>A0AAV3K2S7_ACIBA</name>